<name>A0ABM2WBP2_MESAU</name>
<keyword evidence="4 7" id="KW-0863">Zinc-finger</keyword>
<sequence length="526" mass="60640">MDLADAACTGGLSVDTVCLEEKKKAEVMVIHCLRDFFQNSLTFDDVAVDFTQEEWVLMDQTQRDLYREVMLENYQNLFSAGCEITKPSLISWLEEDLQIGQREDFQEWEMQDTLREQTSNVVQMEGRHSAWELCDCMKHKDIFREHSYFKRHMKTENSNACDSNQYGKHFLTLHKNTSMRQGPSVLSQYAGDFSVTPNVTPQRTDLQDKPVECTDFLNQSYFKIHMRMYNGEKFCELTQFAGDFTCSTSGALPIQKYNIKAYECKICGKVFGYSSNLYNHMRTHTGEKSYECKVCGKVFGYSSNLNSHMRTHTGEKLYECKICKKPFITSSSLTEHFRIHTGEKPCKCNECGKAFTKHSGLSTHIQTHAGQKPYICKLCGRSFTISSNMTEHLRIHTGEKPYQYKEWGKTFHASSYLHKHLRTHTGEKPYKCAKCGKAFLTASYLQKHVRTHSAEKPYKGRECGKSCKRFYLLNGHLRTHMVDKPFDCKVCGKSFRSSACCNKHIHLHTGIKPYKSVGKTSLFLQV</sequence>
<evidence type="ECO:0000256" key="3">
    <source>
        <dbReference type="ARBA" id="ARBA00022737"/>
    </source>
</evidence>
<feature type="domain" description="KRAB" evidence="9">
    <location>
        <begin position="41"/>
        <end position="112"/>
    </location>
</feature>
<evidence type="ECO:0000313" key="10">
    <source>
        <dbReference type="Proteomes" id="UP000886700"/>
    </source>
</evidence>
<evidence type="ECO:0000256" key="6">
    <source>
        <dbReference type="ARBA" id="ARBA00023242"/>
    </source>
</evidence>
<feature type="domain" description="C2H2-type" evidence="8">
    <location>
        <begin position="318"/>
        <end position="345"/>
    </location>
</feature>
<feature type="domain" description="C2H2-type" evidence="8">
    <location>
        <begin position="346"/>
        <end position="373"/>
    </location>
</feature>
<dbReference type="SMART" id="SM00349">
    <property type="entry name" value="KRAB"/>
    <property type="match status" value="1"/>
</dbReference>
<dbReference type="SUPFAM" id="SSF109640">
    <property type="entry name" value="KRAB domain (Kruppel-associated box)"/>
    <property type="match status" value="1"/>
</dbReference>
<feature type="domain" description="C2H2-type" evidence="8">
    <location>
        <begin position="402"/>
        <end position="429"/>
    </location>
</feature>
<keyword evidence="10" id="KW-1185">Reference proteome</keyword>
<dbReference type="InterPro" id="IPR001909">
    <property type="entry name" value="KRAB"/>
</dbReference>
<keyword evidence="5" id="KW-0862">Zinc</keyword>
<evidence type="ECO:0000256" key="5">
    <source>
        <dbReference type="ARBA" id="ARBA00022833"/>
    </source>
</evidence>
<dbReference type="SMART" id="SM00355">
    <property type="entry name" value="ZnF_C2H2"/>
    <property type="match status" value="9"/>
</dbReference>
<feature type="domain" description="C2H2-type" evidence="8">
    <location>
        <begin position="458"/>
        <end position="485"/>
    </location>
</feature>
<feature type="domain" description="C2H2-type" evidence="8">
    <location>
        <begin position="430"/>
        <end position="457"/>
    </location>
</feature>
<dbReference type="SMART" id="SM00614">
    <property type="entry name" value="ZnF_BED"/>
    <property type="match status" value="2"/>
</dbReference>
<dbReference type="InterPro" id="IPR036236">
    <property type="entry name" value="Znf_C2H2_sf"/>
</dbReference>
<dbReference type="Gene3D" id="3.30.160.60">
    <property type="entry name" value="Classic Zinc Finger"/>
    <property type="match status" value="9"/>
</dbReference>
<dbReference type="PANTHER" id="PTHR24393">
    <property type="entry name" value="ZINC FINGER PROTEIN"/>
    <property type="match status" value="1"/>
</dbReference>
<keyword evidence="6" id="KW-0539">Nucleus</keyword>
<evidence type="ECO:0000259" key="8">
    <source>
        <dbReference type="PROSITE" id="PS50157"/>
    </source>
</evidence>
<dbReference type="Pfam" id="PF00096">
    <property type="entry name" value="zf-C2H2"/>
    <property type="match status" value="6"/>
</dbReference>
<dbReference type="PROSITE" id="PS50805">
    <property type="entry name" value="KRAB"/>
    <property type="match status" value="1"/>
</dbReference>
<dbReference type="Gene3D" id="6.10.140.140">
    <property type="match status" value="1"/>
</dbReference>
<evidence type="ECO:0000256" key="7">
    <source>
        <dbReference type="PROSITE-ProRule" id="PRU00042"/>
    </source>
</evidence>
<proteinExistence type="inferred from homology"/>
<feature type="domain" description="C2H2-type" evidence="8">
    <location>
        <begin position="290"/>
        <end position="317"/>
    </location>
</feature>
<feature type="domain" description="C2H2-type" evidence="8">
    <location>
        <begin position="486"/>
        <end position="513"/>
    </location>
</feature>
<evidence type="ECO:0000256" key="4">
    <source>
        <dbReference type="ARBA" id="ARBA00022771"/>
    </source>
</evidence>
<dbReference type="Pfam" id="PF01352">
    <property type="entry name" value="KRAB"/>
    <property type="match status" value="1"/>
</dbReference>
<evidence type="ECO:0000256" key="2">
    <source>
        <dbReference type="ARBA" id="ARBA00022723"/>
    </source>
</evidence>
<gene>
    <name evidence="11" type="primary">LOC101822680</name>
</gene>
<dbReference type="CDD" id="cd07765">
    <property type="entry name" value="KRAB_A-box"/>
    <property type="match status" value="1"/>
</dbReference>
<keyword evidence="3" id="KW-0677">Repeat</keyword>
<dbReference type="PROSITE" id="PS00028">
    <property type="entry name" value="ZINC_FINGER_C2H2_1"/>
    <property type="match status" value="7"/>
</dbReference>
<feature type="domain" description="C2H2-type" evidence="8">
    <location>
        <begin position="374"/>
        <end position="401"/>
    </location>
</feature>
<dbReference type="PANTHER" id="PTHR24393:SF100">
    <property type="entry name" value="ZINC FINGER PROTEIN-RELATED"/>
    <property type="match status" value="1"/>
</dbReference>
<feature type="domain" description="C2H2-type" evidence="8">
    <location>
        <begin position="262"/>
        <end position="289"/>
    </location>
</feature>
<dbReference type="InterPro" id="IPR036051">
    <property type="entry name" value="KRAB_dom_sf"/>
</dbReference>
<protein>
    <submittedName>
        <fullName evidence="11">Zinc finger protein 426 isoform X1</fullName>
    </submittedName>
</protein>
<keyword evidence="2" id="KW-0479">Metal-binding</keyword>
<comment type="similarity">
    <text evidence="1">Belongs to the krueppel C2H2-type zinc-finger protein family.</text>
</comment>
<dbReference type="RefSeq" id="XP_040585823.1">
    <property type="nucleotide sequence ID" value="XM_040729889.1"/>
</dbReference>
<evidence type="ECO:0000259" key="9">
    <source>
        <dbReference type="PROSITE" id="PS50805"/>
    </source>
</evidence>
<evidence type="ECO:0000256" key="1">
    <source>
        <dbReference type="ARBA" id="ARBA00006991"/>
    </source>
</evidence>
<organism evidence="10 11">
    <name type="scientific">Mesocricetus auratus</name>
    <name type="common">Golden hamster</name>
    <dbReference type="NCBI Taxonomy" id="10036"/>
    <lineage>
        <taxon>Eukaryota</taxon>
        <taxon>Metazoa</taxon>
        <taxon>Chordata</taxon>
        <taxon>Craniata</taxon>
        <taxon>Vertebrata</taxon>
        <taxon>Euteleostomi</taxon>
        <taxon>Mammalia</taxon>
        <taxon>Eutheria</taxon>
        <taxon>Euarchontoglires</taxon>
        <taxon>Glires</taxon>
        <taxon>Rodentia</taxon>
        <taxon>Myomorpha</taxon>
        <taxon>Muroidea</taxon>
        <taxon>Cricetidae</taxon>
        <taxon>Cricetinae</taxon>
        <taxon>Mesocricetus</taxon>
    </lineage>
</organism>
<dbReference type="PROSITE" id="PS50157">
    <property type="entry name" value="ZINC_FINGER_C2H2_2"/>
    <property type="match status" value="9"/>
</dbReference>
<dbReference type="GeneID" id="101822680"/>
<accession>A0ABM2WBP2</accession>
<evidence type="ECO:0000313" key="11">
    <source>
        <dbReference type="RefSeq" id="XP_040585823.1"/>
    </source>
</evidence>
<dbReference type="InterPro" id="IPR013087">
    <property type="entry name" value="Znf_C2H2_type"/>
</dbReference>
<dbReference type="Proteomes" id="UP000886700">
    <property type="component" value="Unplaced"/>
</dbReference>
<dbReference type="SUPFAM" id="SSF57667">
    <property type="entry name" value="beta-beta-alpha zinc fingers"/>
    <property type="match status" value="5"/>
</dbReference>
<reference evidence="11" key="1">
    <citation type="submission" date="2025-08" db="UniProtKB">
        <authorList>
            <consortium name="RefSeq"/>
        </authorList>
    </citation>
    <scope>IDENTIFICATION</scope>
    <source>
        <tissue evidence="11">Liver</tissue>
    </source>
</reference>